<dbReference type="InterPro" id="IPR029063">
    <property type="entry name" value="SAM-dependent_MTases_sf"/>
</dbReference>
<name>A0ABU3Z0G8_9EURY</name>
<dbReference type="SUPFAM" id="SSF53335">
    <property type="entry name" value="S-adenosyl-L-methionine-dependent methyltransferases"/>
    <property type="match status" value="1"/>
</dbReference>
<dbReference type="CDD" id="cd02440">
    <property type="entry name" value="AdoMet_MTases"/>
    <property type="match status" value="1"/>
</dbReference>
<organism evidence="2 3">
    <name type="scientific">Methanoculleus nereidis</name>
    <dbReference type="NCBI Taxonomy" id="2735141"/>
    <lineage>
        <taxon>Archaea</taxon>
        <taxon>Methanobacteriati</taxon>
        <taxon>Methanobacteriota</taxon>
        <taxon>Stenosarchaea group</taxon>
        <taxon>Methanomicrobia</taxon>
        <taxon>Methanomicrobiales</taxon>
        <taxon>Methanomicrobiaceae</taxon>
        <taxon>Methanoculleus</taxon>
    </lineage>
</organism>
<accession>A0ABU3Z0G8</accession>
<protein>
    <submittedName>
        <fullName evidence="2">Class I SAM-dependent methyltransferase</fullName>
    </submittedName>
</protein>
<keyword evidence="2" id="KW-0808">Transferase</keyword>
<reference evidence="2 3" key="1">
    <citation type="submission" date="2020-05" db="EMBL/GenBank/DDBJ databases">
        <title>Isolation and characterization of methanoarchaea from a cold seep at offshore SW Taiwan.</title>
        <authorList>
            <person name="Chen Y.-W."/>
            <person name="Chen S.-C."/>
            <person name="Lai M.-C."/>
        </authorList>
    </citation>
    <scope>NUCLEOTIDE SEQUENCE [LARGE SCALE GENOMIC DNA]</scope>
    <source>
        <strain evidence="2 3">YWC-01</strain>
    </source>
</reference>
<evidence type="ECO:0000259" key="1">
    <source>
        <dbReference type="Pfam" id="PF08241"/>
    </source>
</evidence>
<feature type="domain" description="Methyltransferase type 11" evidence="1">
    <location>
        <begin position="52"/>
        <end position="151"/>
    </location>
</feature>
<gene>
    <name evidence="2" type="ORF">HL657_02540</name>
</gene>
<comment type="caution">
    <text evidence="2">The sequence shown here is derived from an EMBL/GenBank/DDBJ whole genome shotgun (WGS) entry which is preliminary data.</text>
</comment>
<proteinExistence type="predicted"/>
<evidence type="ECO:0000313" key="2">
    <source>
        <dbReference type="EMBL" id="MDV4342074.1"/>
    </source>
</evidence>
<dbReference type="EMBL" id="JABFFQ010000001">
    <property type="protein sequence ID" value="MDV4342074.1"/>
    <property type="molecule type" value="Genomic_DNA"/>
</dbReference>
<dbReference type="Pfam" id="PF08241">
    <property type="entry name" value="Methyltransf_11"/>
    <property type="match status" value="1"/>
</dbReference>
<dbReference type="PANTHER" id="PTHR43667">
    <property type="entry name" value="CYCLOPROPANE-FATTY-ACYL-PHOSPHOLIPID SYNTHASE"/>
    <property type="match status" value="1"/>
</dbReference>
<dbReference type="PANTHER" id="PTHR43667:SF2">
    <property type="entry name" value="FATTY ACID C-METHYL TRANSFERASE"/>
    <property type="match status" value="1"/>
</dbReference>
<dbReference type="Gene3D" id="3.40.50.150">
    <property type="entry name" value="Vaccinia Virus protein VP39"/>
    <property type="match status" value="1"/>
</dbReference>
<sequence>MIKTGHETAERADRMPGFYFRLMSCTIHIRDRFRPPARLLDEVGIQEGMTVVDYGCGPGSYIKKASGLVGATGTVYAVDVHELAVGSVSRRARKEGLTNVVPILAKGYDSTLPDAAADLVYALDMFHMVEDQKAFLAELHRIAKPNGTLILDEGHQSREKTRRALQASAVWTIEEETGEYLRCRPR</sequence>
<keyword evidence="3" id="KW-1185">Reference proteome</keyword>
<dbReference type="InterPro" id="IPR050723">
    <property type="entry name" value="CFA/CMAS"/>
</dbReference>
<dbReference type="InterPro" id="IPR013216">
    <property type="entry name" value="Methyltransf_11"/>
</dbReference>
<evidence type="ECO:0000313" key="3">
    <source>
        <dbReference type="Proteomes" id="UP001273768"/>
    </source>
</evidence>
<dbReference type="GO" id="GO:0032259">
    <property type="term" value="P:methylation"/>
    <property type="evidence" value="ECO:0007669"/>
    <property type="project" value="UniProtKB-KW"/>
</dbReference>
<keyword evidence="2" id="KW-0489">Methyltransferase</keyword>
<dbReference type="GO" id="GO:0008168">
    <property type="term" value="F:methyltransferase activity"/>
    <property type="evidence" value="ECO:0007669"/>
    <property type="project" value="UniProtKB-KW"/>
</dbReference>
<dbReference type="Proteomes" id="UP001273768">
    <property type="component" value="Unassembled WGS sequence"/>
</dbReference>